<proteinExistence type="inferred from homology"/>
<dbReference type="InterPro" id="IPR011910">
    <property type="entry name" value="RfaF"/>
</dbReference>
<keyword evidence="2" id="KW-0808">Transferase</keyword>
<evidence type="ECO:0000256" key="3">
    <source>
        <dbReference type="ARBA" id="ARBA00043995"/>
    </source>
</evidence>
<gene>
    <name evidence="6" type="primary">waaF</name>
    <name evidence="6" type="ORF">LVJ82_17540</name>
</gene>
<dbReference type="InterPro" id="IPR051199">
    <property type="entry name" value="LPS_LOS_Heptosyltrfase"/>
</dbReference>
<evidence type="ECO:0000313" key="7">
    <source>
        <dbReference type="Proteomes" id="UP000832011"/>
    </source>
</evidence>
<dbReference type="EMBL" id="CP091511">
    <property type="protein sequence ID" value="UOO89222.1"/>
    <property type="molecule type" value="Genomic_DNA"/>
</dbReference>
<evidence type="ECO:0000256" key="5">
    <source>
        <dbReference type="ARBA" id="ARBA00047503"/>
    </source>
</evidence>
<dbReference type="InterPro" id="IPR002201">
    <property type="entry name" value="Glyco_trans_9"/>
</dbReference>
<organism evidence="6 7">
    <name type="scientific">Vitreoscilla massiliensis</name>
    <dbReference type="NCBI Taxonomy" id="1689272"/>
    <lineage>
        <taxon>Bacteria</taxon>
        <taxon>Pseudomonadati</taxon>
        <taxon>Pseudomonadota</taxon>
        <taxon>Betaproteobacteria</taxon>
        <taxon>Neisseriales</taxon>
        <taxon>Neisseriaceae</taxon>
        <taxon>Vitreoscilla</taxon>
    </lineage>
</organism>
<protein>
    <recommendedName>
        <fullName evidence="4">lipopolysaccharide heptosyltransferase II</fullName>
        <ecNumber evidence="4">2.4.99.24</ecNumber>
    </recommendedName>
</protein>
<evidence type="ECO:0000256" key="2">
    <source>
        <dbReference type="ARBA" id="ARBA00022679"/>
    </source>
</evidence>
<sequence>MAYRILIIAPSWIGDCVMTQPLLNRLKHRQADTTIDVYAANWSKAVFSRMPEVHEVLTNPFGHGVLKLGLRYREGRALAKRHYDEVVVLPGSLKSALVPFFARIKIRTGFLGESRRGLLNNIHELDEVALPLMVERYAKLAQAPAETLKRPVSHPHLDIDVAQQHATLAALGLTQQAAVVFCPGAEYGPAKRWPSQHYAALAKRFIQDGKQIWLIGSNKDHEVAEEIKQLSGGQCINLCGKTQIDQAIDLIATAGLVVCNDSGLMHVAAAVGTPLVSVFGSSSPDHTPPLSDKAKILSLNLDCSPCFERICPLGHTHCLTQLWPDRVYDAAQTLLTSVTIAR</sequence>
<accession>A0ABY4E111</accession>
<dbReference type="SUPFAM" id="SSF53756">
    <property type="entry name" value="UDP-Glycosyltransferase/glycogen phosphorylase"/>
    <property type="match status" value="1"/>
</dbReference>
<dbReference type="NCBIfam" id="TIGR02195">
    <property type="entry name" value="heptsyl_trn_II"/>
    <property type="match status" value="1"/>
</dbReference>
<keyword evidence="1" id="KW-0328">Glycosyltransferase</keyword>
<evidence type="ECO:0000256" key="4">
    <source>
        <dbReference type="ARBA" id="ARBA00044042"/>
    </source>
</evidence>
<dbReference type="Pfam" id="PF01075">
    <property type="entry name" value="Glyco_transf_9"/>
    <property type="match status" value="1"/>
</dbReference>
<keyword evidence="7" id="KW-1185">Reference proteome</keyword>
<evidence type="ECO:0000256" key="1">
    <source>
        <dbReference type="ARBA" id="ARBA00022676"/>
    </source>
</evidence>
<reference evidence="6 7" key="1">
    <citation type="journal article" date="2022" name="Res Sq">
        <title>Evolution of multicellular longitudinally dividing oral cavity symbionts (Neisseriaceae).</title>
        <authorList>
            <person name="Nyongesa S."/>
            <person name="Weber P."/>
            <person name="Bernet E."/>
            <person name="Pullido F."/>
            <person name="Nieckarz M."/>
            <person name="Delaby M."/>
            <person name="Nieves C."/>
            <person name="Viehboeck T."/>
            <person name="Krause N."/>
            <person name="Rivera-Millot A."/>
            <person name="Nakamura A."/>
            <person name="Vischer N."/>
            <person name="VanNieuwenhze M."/>
            <person name="Brun Y."/>
            <person name="Cava F."/>
            <person name="Bulgheresi S."/>
            <person name="Veyrier F."/>
        </authorList>
    </citation>
    <scope>NUCLEOTIDE SEQUENCE [LARGE SCALE GENOMIC DNA]</scope>
    <source>
        <strain evidence="6 7">SN4</strain>
    </source>
</reference>
<dbReference type="EC" id="2.4.99.24" evidence="4"/>
<evidence type="ECO:0000313" key="6">
    <source>
        <dbReference type="EMBL" id="UOO89222.1"/>
    </source>
</evidence>
<comment type="catalytic activity">
    <reaction evidence="5">
        <text>an L-alpha-D-Hep-(1-&gt;5)-[alpha-Kdo-(2-&gt;4)]-alpha-Kdo-(2-&gt;6)-lipid A + ADP-L-glycero-beta-D-manno-heptose = an L-alpha-D-Hep-(1-&gt;3)-L-alpha-D-Hep-(1-&gt;5)-[alpha-Kdo-(2-&gt;4)]-alpha-Kdo-(2-&gt;6)-lipid A + ADP + H(+)</text>
        <dbReference type="Rhea" id="RHEA:74071"/>
        <dbReference type="ChEBI" id="CHEBI:15378"/>
        <dbReference type="ChEBI" id="CHEBI:61506"/>
        <dbReference type="ChEBI" id="CHEBI:193068"/>
        <dbReference type="ChEBI" id="CHEBI:193069"/>
        <dbReference type="ChEBI" id="CHEBI:456216"/>
        <dbReference type="EC" id="2.4.99.24"/>
    </reaction>
</comment>
<dbReference type="CDD" id="cd03789">
    <property type="entry name" value="GT9_LPS_heptosyltransferase"/>
    <property type="match status" value="1"/>
</dbReference>
<dbReference type="RefSeq" id="WP_058356926.1">
    <property type="nucleotide sequence ID" value="NZ_CABKVG010000010.1"/>
</dbReference>
<dbReference type="Proteomes" id="UP000832011">
    <property type="component" value="Chromosome"/>
</dbReference>
<dbReference type="PANTHER" id="PTHR30160:SF7">
    <property type="entry name" value="ADP-HEPTOSE--LPS HEPTOSYLTRANSFERASE 2"/>
    <property type="match status" value="1"/>
</dbReference>
<name>A0ABY4E111_9NEIS</name>
<dbReference type="Gene3D" id="3.40.50.2000">
    <property type="entry name" value="Glycogen Phosphorylase B"/>
    <property type="match status" value="2"/>
</dbReference>
<comment type="similarity">
    <text evidence="3">Belongs to the glycosyltransferase 9 family.</text>
</comment>
<dbReference type="PANTHER" id="PTHR30160">
    <property type="entry name" value="TETRAACYLDISACCHARIDE 4'-KINASE-RELATED"/>
    <property type="match status" value="1"/>
</dbReference>